<protein>
    <submittedName>
        <fullName evidence="1">DUF3046 domain-containing protein</fullName>
    </submittedName>
</protein>
<dbReference type="AlphaFoldDB" id="A0A249KHE4"/>
<keyword evidence="2" id="KW-1185">Reference proteome</keyword>
<reference evidence="1 2" key="1">
    <citation type="submission" date="2016-07" db="EMBL/GenBank/DDBJ databases">
        <title>High microdiversification within the ubiquitous acI lineage of Actinobacteria.</title>
        <authorList>
            <person name="Neuenschwander S.M."/>
            <person name="Salcher M."/>
            <person name="Ghai R."/>
            <person name="Pernthaler J."/>
        </authorList>
    </citation>
    <scope>NUCLEOTIDE SEQUENCE [LARGE SCALE GENOMIC DNA]</scope>
    <source>
        <strain evidence="1">MMS-IA-56</strain>
    </source>
</reference>
<dbReference type="Pfam" id="PF11248">
    <property type="entry name" value="DUF3046"/>
    <property type="match status" value="1"/>
</dbReference>
<gene>
    <name evidence="1" type="ORF">A1sIA56_04320</name>
</gene>
<dbReference type="EMBL" id="CP016773">
    <property type="protein sequence ID" value="ASY16125.1"/>
    <property type="molecule type" value="Genomic_DNA"/>
</dbReference>
<organism evidence="1 2">
    <name type="scientific">Candidatus Planktophila sulfonica</name>
    <dbReference type="NCBI Taxonomy" id="1884904"/>
    <lineage>
        <taxon>Bacteria</taxon>
        <taxon>Bacillati</taxon>
        <taxon>Actinomycetota</taxon>
        <taxon>Actinomycetes</taxon>
        <taxon>Candidatus Nanopelagicales</taxon>
        <taxon>Candidatus Nanopelagicaceae</taxon>
        <taxon>Candidatus Planktophila</taxon>
    </lineage>
</organism>
<evidence type="ECO:0000313" key="1">
    <source>
        <dbReference type="EMBL" id="ASY16125.1"/>
    </source>
</evidence>
<dbReference type="RefSeq" id="WP_095673716.1">
    <property type="nucleotide sequence ID" value="NZ_CP016773.1"/>
</dbReference>
<proteinExistence type="predicted"/>
<evidence type="ECO:0000313" key="2">
    <source>
        <dbReference type="Proteomes" id="UP000217215"/>
    </source>
</evidence>
<sequence length="66" mass="7517">MRISDLRERIVLSFGDAWATSFSQDIAISELGSMTVNEALTAGREADEIWRAVCKQCPTETEKYRY</sequence>
<dbReference type="InterPro" id="IPR021408">
    <property type="entry name" value="DUF3046"/>
</dbReference>
<dbReference type="Proteomes" id="UP000217215">
    <property type="component" value="Chromosome"/>
</dbReference>
<name>A0A249KHE4_9ACTN</name>
<accession>A0A249KHE4</accession>
<dbReference type="OrthoDB" id="3215033at2"/>
<dbReference type="KEGG" id="psuf:A1sIA56_04320"/>